<reference evidence="1 2" key="1">
    <citation type="journal article" date="2016" name="Nat. Commun.">
        <title>Thousands of microbial genomes shed light on interconnected biogeochemical processes in an aquifer system.</title>
        <authorList>
            <person name="Anantharaman K."/>
            <person name="Brown C.T."/>
            <person name="Hug L.A."/>
            <person name="Sharon I."/>
            <person name="Castelle C.J."/>
            <person name="Probst A.J."/>
            <person name="Thomas B.C."/>
            <person name="Singh A."/>
            <person name="Wilkins M.J."/>
            <person name="Karaoz U."/>
            <person name="Brodie E.L."/>
            <person name="Williams K.H."/>
            <person name="Hubbard S.S."/>
            <person name="Banfield J.F."/>
        </authorList>
    </citation>
    <scope>NUCLEOTIDE SEQUENCE [LARGE SCALE GENOMIC DNA]</scope>
</reference>
<sequence length="118" mass="13321">MASADRCKDVAIKVKNDFTHDGEAIQIKAVDFDYWDDTEGKWREENWVGNEVIDPGDLRTINTRNLEYVGGESGVVLRVQYKYMTATKGWSEKLNAQSSSFFCKKDGPNPVTVTVLPN</sequence>
<gene>
    <name evidence="1" type="ORF">A2V58_01560</name>
</gene>
<protein>
    <submittedName>
        <fullName evidence="1">Uncharacterized protein</fullName>
    </submittedName>
</protein>
<dbReference type="Proteomes" id="UP000177950">
    <property type="component" value="Unassembled WGS sequence"/>
</dbReference>
<accession>A0A1F6UNY7</accession>
<evidence type="ECO:0000313" key="2">
    <source>
        <dbReference type="Proteomes" id="UP000177950"/>
    </source>
</evidence>
<dbReference type="AlphaFoldDB" id="A0A1F6UNY7"/>
<evidence type="ECO:0000313" key="1">
    <source>
        <dbReference type="EMBL" id="OGI59085.1"/>
    </source>
</evidence>
<dbReference type="EMBL" id="MFSV01000014">
    <property type="protein sequence ID" value="OGI59085.1"/>
    <property type="molecule type" value="Genomic_DNA"/>
</dbReference>
<organism evidence="1 2">
    <name type="scientific">Candidatus Muproteobacteria bacterium RBG_19FT_COMBO_61_10</name>
    <dbReference type="NCBI Taxonomy" id="1817761"/>
    <lineage>
        <taxon>Bacteria</taxon>
        <taxon>Pseudomonadati</taxon>
        <taxon>Pseudomonadota</taxon>
        <taxon>Candidatus Muproteobacteria</taxon>
    </lineage>
</organism>
<name>A0A1F6UNY7_9PROT</name>
<comment type="caution">
    <text evidence="1">The sequence shown here is derived from an EMBL/GenBank/DDBJ whole genome shotgun (WGS) entry which is preliminary data.</text>
</comment>
<proteinExistence type="predicted"/>